<dbReference type="EMBL" id="CP003281">
    <property type="protein sequence ID" value="AFL85496.1"/>
    <property type="molecule type" value="Genomic_DNA"/>
</dbReference>
<dbReference type="AlphaFoldDB" id="I3Z8C8"/>
<name>I3Z8C8_BELBD</name>
<protein>
    <recommendedName>
        <fullName evidence="3">Outer membrane protein beta-barrel domain-containing protein</fullName>
    </recommendedName>
</protein>
<dbReference type="STRING" id="866536.Belba_2971"/>
<reference evidence="2" key="1">
    <citation type="submission" date="2012-06" db="EMBL/GenBank/DDBJ databases">
        <title>The complete genome of Belliella baltica DSM 15883.</title>
        <authorList>
            <person name="Lucas S."/>
            <person name="Copeland A."/>
            <person name="Lapidus A."/>
            <person name="Goodwin L."/>
            <person name="Pitluck S."/>
            <person name="Peters L."/>
            <person name="Mikhailova N."/>
            <person name="Davenport K."/>
            <person name="Kyrpides N."/>
            <person name="Mavromatis K."/>
            <person name="Pagani I."/>
            <person name="Ivanova N."/>
            <person name="Ovchinnikova G."/>
            <person name="Zeytun A."/>
            <person name="Detter J.C."/>
            <person name="Han C."/>
            <person name="Land M."/>
            <person name="Hauser L."/>
            <person name="Markowitz V."/>
            <person name="Cheng J.-F."/>
            <person name="Hugenholtz P."/>
            <person name="Woyke T."/>
            <person name="Wu D."/>
            <person name="Tindall B."/>
            <person name="Pomrenke H."/>
            <person name="Brambilla E."/>
            <person name="Klenk H.-P."/>
            <person name="Eisen J.A."/>
        </authorList>
    </citation>
    <scope>NUCLEOTIDE SEQUENCE [LARGE SCALE GENOMIC DNA]</scope>
    <source>
        <strain evidence="2">DSM 15883 / CIP 108006 / LMG 21964 / BA134</strain>
    </source>
</reference>
<accession>I3Z8C8</accession>
<gene>
    <name evidence="1" type="ordered locus">Belba_2971</name>
</gene>
<evidence type="ECO:0000313" key="1">
    <source>
        <dbReference type="EMBL" id="AFL85496.1"/>
    </source>
</evidence>
<evidence type="ECO:0000313" key="2">
    <source>
        <dbReference type="Proteomes" id="UP000006050"/>
    </source>
</evidence>
<evidence type="ECO:0008006" key="3">
    <source>
        <dbReference type="Google" id="ProtNLM"/>
    </source>
</evidence>
<keyword evidence="2" id="KW-1185">Reference proteome</keyword>
<dbReference type="OrthoDB" id="333971at2"/>
<dbReference type="Proteomes" id="UP000006050">
    <property type="component" value="Chromosome"/>
</dbReference>
<dbReference type="HOGENOM" id="CLU_1275635_0_0_10"/>
<organism evidence="1 2">
    <name type="scientific">Belliella baltica (strain DSM 15883 / CIP 108006 / LMG 21964 / BA134)</name>
    <dbReference type="NCBI Taxonomy" id="866536"/>
    <lineage>
        <taxon>Bacteria</taxon>
        <taxon>Pseudomonadati</taxon>
        <taxon>Bacteroidota</taxon>
        <taxon>Cytophagia</taxon>
        <taxon>Cytophagales</taxon>
        <taxon>Cyclobacteriaceae</taxon>
        <taxon>Belliella</taxon>
    </lineage>
</organism>
<proteinExistence type="predicted"/>
<dbReference type="RefSeq" id="WP_014773446.1">
    <property type="nucleotide sequence ID" value="NC_018010.1"/>
</dbReference>
<sequence length="216" mass="24773">MKNYIHISILLILFTNAEIAIGQDSEQSKYSIQFNLGISRTLHYNQPVNLFQSLEGSFPEEQKPRNSPNVNLSIYRDFNSKNSLKIGFGSSSYRFWERAQSNVGDGITFVTVESVRSWSFYGLSLGYRFILNPERKVRLFVENEFIYEIPTQNYALLKSGLAIQPKIGGILNLNDNWSILVEGFFKSALTMYSDKNFGEDYKPYAYGIQLGVNLRI</sequence>
<dbReference type="KEGG" id="bbd:Belba_2971"/>